<sequence length="154" mass="17761">MFGLFKPKKKPLLSAAEQERIVAAVQEAERNTSGEIRVYMESRCAYVDSMDRAREVFFKLKMQETSNHNAVLVYIALVDRQLALYGDEGIHRKTGGDPYWRQEVQLLRRFFQENRIAEGIATCVQHIGMSLSEHFPYDSKTDKNELPDDIVFGD</sequence>
<dbReference type="PANTHER" id="PTHR30373">
    <property type="entry name" value="UPF0603 PROTEIN YGCG"/>
    <property type="match status" value="1"/>
</dbReference>
<protein>
    <submittedName>
        <fullName evidence="2">TLP18.3/Psb32/MOLO-1 phosphatase superfamily protein</fullName>
    </submittedName>
</protein>
<dbReference type="InterPro" id="IPR007621">
    <property type="entry name" value="TPM_dom"/>
</dbReference>
<accession>A0A2P8CXR9</accession>
<keyword evidence="3" id="KW-1185">Reference proteome</keyword>
<dbReference type="AlphaFoldDB" id="A0A2P8CXR9"/>
<comment type="caution">
    <text evidence="2">The sequence shown here is derived from an EMBL/GenBank/DDBJ whole genome shotgun (WGS) entry which is preliminary data.</text>
</comment>
<dbReference type="RefSeq" id="WP_106524538.1">
    <property type="nucleotide sequence ID" value="NZ_PYGD01000010.1"/>
</dbReference>
<proteinExistence type="predicted"/>
<evidence type="ECO:0000259" key="1">
    <source>
        <dbReference type="Pfam" id="PF04536"/>
    </source>
</evidence>
<reference evidence="2 3" key="1">
    <citation type="submission" date="2018-03" db="EMBL/GenBank/DDBJ databases">
        <title>Genomic Encyclopedia of Type Strains, Phase III (KMG-III): the genomes of soil and plant-associated and newly described type strains.</title>
        <authorList>
            <person name="Whitman W."/>
        </authorList>
    </citation>
    <scope>NUCLEOTIDE SEQUENCE [LARGE SCALE GENOMIC DNA]</scope>
    <source>
        <strain evidence="2 3">CGMCC 1.12700</strain>
    </source>
</reference>
<name>A0A2P8CXR9_9BACT</name>
<feature type="domain" description="TPM" evidence="1">
    <location>
        <begin position="12"/>
        <end position="128"/>
    </location>
</feature>
<dbReference type="OrthoDB" id="9786161at2"/>
<dbReference type="Pfam" id="PF04536">
    <property type="entry name" value="TPM_phosphatase"/>
    <property type="match status" value="1"/>
</dbReference>
<organism evidence="2 3">
    <name type="scientific">Taibaiella chishuiensis</name>
    <dbReference type="NCBI Taxonomy" id="1434707"/>
    <lineage>
        <taxon>Bacteria</taxon>
        <taxon>Pseudomonadati</taxon>
        <taxon>Bacteroidota</taxon>
        <taxon>Chitinophagia</taxon>
        <taxon>Chitinophagales</taxon>
        <taxon>Chitinophagaceae</taxon>
        <taxon>Taibaiella</taxon>
    </lineage>
</organism>
<gene>
    <name evidence="2" type="ORF">B0I18_11026</name>
</gene>
<dbReference type="EMBL" id="PYGD01000010">
    <property type="protein sequence ID" value="PSK89727.1"/>
    <property type="molecule type" value="Genomic_DNA"/>
</dbReference>
<evidence type="ECO:0000313" key="3">
    <source>
        <dbReference type="Proteomes" id="UP000240572"/>
    </source>
</evidence>
<dbReference type="Gene3D" id="3.10.310.50">
    <property type="match status" value="1"/>
</dbReference>
<dbReference type="Proteomes" id="UP000240572">
    <property type="component" value="Unassembled WGS sequence"/>
</dbReference>
<evidence type="ECO:0000313" key="2">
    <source>
        <dbReference type="EMBL" id="PSK89727.1"/>
    </source>
</evidence>
<dbReference type="PANTHER" id="PTHR30373:SF8">
    <property type="entry name" value="BLL7265 PROTEIN"/>
    <property type="match status" value="1"/>
</dbReference>